<keyword evidence="2 6" id="KW-0732">Signal</keyword>
<evidence type="ECO:0000259" key="7">
    <source>
        <dbReference type="SMART" id="SM00082"/>
    </source>
</evidence>
<keyword evidence="1" id="KW-0433">Leucine-rich repeat</keyword>
<dbReference type="KEGG" id="ovi:T265_08536"/>
<dbReference type="CTD" id="20322715"/>
<evidence type="ECO:0000256" key="4">
    <source>
        <dbReference type="SAM" id="MobiDB-lite"/>
    </source>
</evidence>
<feature type="compositionally biased region" description="Polar residues" evidence="4">
    <location>
        <begin position="868"/>
        <end position="880"/>
    </location>
</feature>
<feature type="compositionally biased region" description="Polar residues" evidence="4">
    <location>
        <begin position="1278"/>
        <end position="1301"/>
    </location>
</feature>
<feature type="signal peptide" evidence="6">
    <location>
        <begin position="1"/>
        <end position="20"/>
    </location>
</feature>
<feature type="compositionally biased region" description="Polar residues" evidence="4">
    <location>
        <begin position="916"/>
        <end position="929"/>
    </location>
</feature>
<feature type="compositionally biased region" description="Basic and acidic residues" evidence="4">
    <location>
        <begin position="1199"/>
        <end position="1215"/>
    </location>
</feature>
<dbReference type="Gene3D" id="3.80.10.10">
    <property type="entry name" value="Ribonuclease Inhibitor"/>
    <property type="match status" value="3"/>
</dbReference>
<sequence>MLCFHVTVFGIICGIVCTSAKGTYIRGSNGFSPCTYSSDPNRPGANILICDEEACREFGDSLPIIDPEGIPLSIIRIMASPRLTRCPSNAFFATQSSTGGSTLQTLEISGAHLFEIEPNCFTGLTQLIELRILNAKDGEKQTDGMSSNLLNELRKLERLETLHLTSVDLSTGIPDRAFAQLGHLRVIQFERNRLTKIGRSFLPDKNVLKELRFEGQPEGWKLLENSDQWARNLWALESISFAGSQMQPPQAVVKMNFGELVNRRLRKLALDASSITHLTYGQELDGIGPEGGVDISPLGMSLKELSLDRNLFRIQGPNGTALDGLRTMRNLRYLSINQNARQLYQVPSWFGSGGHGLTKLKEIQVRESGLRYIPLNAFPASTEVLQLSDNGLMYVDEGWADNLRQLRELYMNGMRLVAVHISGHQADWARAFRSLTNTLELLSMHGCQLRSEDLDANDAEPVADLSMRFRLGLGQLKKLKTLILSNNELTYIPDGLFQGLPELRNLALAGNQLGNTESSQSLRSRWTRGRTRPRLQRIDLRRNQITTLNRCDEQLGFDIPLENLLPKRPIWLAGETENNRQETGTNDSDVVHTQSTDWLGGLALTENPLNCDCRLAWLRQYVMQVRNQVAQSQPNHILPKGYKIYEKEALDFICADTGRWTQRHFLSLTPMDLYAVEHASCNEQPDIYGDSSTTESALIPCAQLRPSNTANRTRVYMLSGFRFATAANTSRTAYSEEMDETSSLGLSTGAFVIVIIAGALLLCFVLFTTIIILWLCVRVQRQERWRKHGSQALASHRQEGIGWCCGTNPHRILILCACCSRQPGHLKVTTSDTSPPYIPDNCSLQSKIGHSSIQRPSVYDEPGDSYYSRMSNNADLNETGVSGEDGGDQTLTLQNRRRRQKLSNQKRVLESESDRPLNSTGEEQNQDRQPVNVPLLKPNTAHSGASECTLKASIGPMTVEQPGSPPVPLPPVPTQRKTRSTADLRYQLSPHPQRGTSMVNECRSQELLRLESAPIEGYGASEYRRVLPWRSESVPHSQRNHTFGKDLLSIRSNRRLVPVRLTKSTCPKVIAPSEVIGVFEDSKLRFQSGWSWLKKLRRKKETIDIEPDNEEKSLNTPLGAETENLREMQGPDLPKPQTSTQYMEEGCRGKEVDTKGYLVMSPEEDYMSDESNKQRETSQQTVDEYIEQATKVNILQSKLARDKLGRRTSKSDRNQKPMSRHAKHSHPLLSDSVYTGIMYDDLPPPPPPPPIVSSVELLNAIVNKPPTNEPLTTISKGYVNQQRQGTVHGNEANTRSLTASARTGPPVGPKPKNIPRPQIGPEK</sequence>
<feature type="chain" id="PRO_5001704537" description="LRRCT domain-containing protein" evidence="6">
    <location>
        <begin position="21"/>
        <end position="1323"/>
    </location>
</feature>
<feature type="region of interest" description="Disordered" evidence="4">
    <location>
        <begin position="1127"/>
        <end position="1146"/>
    </location>
</feature>
<accession>A0A075A800</accession>
<name>A0A075A800_OPIVI</name>
<dbReference type="PROSITE" id="PS51450">
    <property type="entry name" value="LRR"/>
    <property type="match status" value="1"/>
</dbReference>
<dbReference type="PANTHER" id="PTHR24366">
    <property type="entry name" value="IG(IMMUNOGLOBULIN) AND LRR(LEUCINE RICH REPEAT) DOMAINS"/>
    <property type="match status" value="1"/>
</dbReference>
<feature type="region of interest" description="Disordered" evidence="4">
    <location>
        <begin position="1278"/>
        <end position="1323"/>
    </location>
</feature>
<protein>
    <recommendedName>
        <fullName evidence="7">LRRCT domain-containing protein</fullName>
    </recommendedName>
</protein>
<feature type="transmembrane region" description="Helical" evidence="5">
    <location>
        <begin position="750"/>
        <end position="777"/>
    </location>
</feature>
<keyword evidence="5" id="KW-0812">Transmembrane</keyword>
<dbReference type="PANTHER" id="PTHR24366:SF96">
    <property type="entry name" value="LEUCINE RICH REPEAT CONTAINING 53"/>
    <property type="match status" value="1"/>
</dbReference>
<evidence type="ECO:0000313" key="8">
    <source>
        <dbReference type="EMBL" id="KER23594.1"/>
    </source>
</evidence>
<evidence type="ECO:0000256" key="6">
    <source>
        <dbReference type="SAM" id="SignalP"/>
    </source>
</evidence>
<feature type="region of interest" description="Disordered" evidence="4">
    <location>
        <begin position="1197"/>
        <end position="1228"/>
    </location>
</feature>
<evidence type="ECO:0000256" key="5">
    <source>
        <dbReference type="SAM" id="Phobius"/>
    </source>
</evidence>
<dbReference type="SMART" id="SM00369">
    <property type="entry name" value="LRR_TYP"/>
    <property type="match status" value="6"/>
</dbReference>
<keyword evidence="3" id="KW-0677">Repeat</keyword>
<evidence type="ECO:0000256" key="3">
    <source>
        <dbReference type="ARBA" id="ARBA00022737"/>
    </source>
</evidence>
<proteinExistence type="predicted"/>
<dbReference type="InterPro" id="IPR003591">
    <property type="entry name" value="Leu-rich_rpt_typical-subtyp"/>
</dbReference>
<evidence type="ECO:0000256" key="1">
    <source>
        <dbReference type="ARBA" id="ARBA00022614"/>
    </source>
</evidence>
<feature type="domain" description="LRRCT" evidence="7">
    <location>
        <begin position="607"/>
        <end position="655"/>
    </location>
</feature>
<dbReference type="InterPro" id="IPR032675">
    <property type="entry name" value="LRR_dom_sf"/>
</dbReference>
<keyword evidence="5" id="KW-1133">Transmembrane helix</keyword>
<evidence type="ECO:0000313" key="9">
    <source>
        <dbReference type="Proteomes" id="UP000054324"/>
    </source>
</evidence>
<dbReference type="OrthoDB" id="6249810at2759"/>
<dbReference type="Pfam" id="PF13855">
    <property type="entry name" value="LRR_8"/>
    <property type="match status" value="1"/>
</dbReference>
<dbReference type="InterPro" id="IPR000483">
    <property type="entry name" value="Cys-rich_flank_reg_C"/>
</dbReference>
<dbReference type="Proteomes" id="UP000054324">
    <property type="component" value="Unassembled WGS sequence"/>
</dbReference>
<dbReference type="RefSeq" id="XP_009172637.1">
    <property type="nucleotide sequence ID" value="XM_009174373.1"/>
</dbReference>
<dbReference type="InterPro" id="IPR001611">
    <property type="entry name" value="Leu-rich_rpt"/>
</dbReference>
<dbReference type="STRING" id="6198.A0A075A800"/>
<dbReference type="EMBL" id="KL596843">
    <property type="protein sequence ID" value="KER23594.1"/>
    <property type="molecule type" value="Genomic_DNA"/>
</dbReference>
<feature type="region of interest" description="Disordered" evidence="4">
    <location>
        <begin position="853"/>
        <end position="943"/>
    </location>
</feature>
<organism evidence="8 9">
    <name type="scientific">Opisthorchis viverrini</name>
    <name type="common">Southeast Asian liver fluke</name>
    <dbReference type="NCBI Taxonomy" id="6198"/>
    <lineage>
        <taxon>Eukaryota</taxon>
        <taxon>Metazoa</taxon>
        <taxon>Spiralia</taxon>
        <taxon>Lophotrochozoa</taxon>
        <taxon>Platyhelminthes</taxon>
        <taxon>Trematoda</taxon>
        <taxon>Digenea</taxon>
        <taxon>Opisthorchiida</taxon>
        <taxon>Opisthorchiata</taxon>
        <taxon>Opisthorchiidae</taxon>
        <taxon>Opisthorchis</taxon>
    </lineage>
</organism>
<gene>
    <name evidence="8" type="ORF">T265_08536</name>
</gene>
<evidence type="ECO:0000256" key="2">
    <source>
        <dbReference type="ARBA" id="ARBA00022729"/>
    </source>
</evidence>
<dbReference type="GeneID" id="20322715"/>
<keyword evidence="9" id="KW-1185">Reference proteome</keyword>
<dbReference type="SMART" id="SM00082">
    <property type="entry name" value="LRRCT"/>
    <property type="match status" value="1"/>
</dbReference>
<dbReference type="SUPFAM" id="SSF52058">
    <property type="entry name" value="L domain-like"/>
    <property type="match status" value="1"/>
</dbReference>
<keyword evidence="5" id="KW-0472">Membrane</keyword>
<reference evidence="8 9" key="1">
    <citation type="submission" date="2013-11" db="EMBL/GenBank/DDBJ databases">
        <title>Opisthorchis viverrini - life in the bile duct.</title>
        <authorList>
            <person name="Young N.D."/>
            <person name="Nagarajan N."/>
            <person name="Lin S.J."/>
            <person name="Korhonen P.K."/>
            <person name="Jex A.R."/>
            <person name="Hall R.S."/>
            <person name="Safavi-Hemami H."/>
            <person name="Kaewkong W."/>
            <person name="Bertrand D."/>
            <person name="Gao S."/>
            <person name="Seet Q."/>
            <person name="Wongkham S."/>
            <person name="Teh B.T."/>
            <person name="Wongkham C."/>
            <person name="Intapan P.M."/>
            <person name="Maleewong W."/>
            <person name="Yang X."/>
            <person name="Hu M."/>
            <person name="Wang Z."/>
            <person name="Hofmann A."/>
            <person name="Sternberg P.W."/>
            <person name="Tan P."/>
            <person name="Wang J."/>
            <person name="Gasser R.B."/>
        </authorList>
    </citation>
    <scope>NUCLEOTIDE SEQUENCE [LARGE SCALE GENOMIC DNA]</scope>
</reference>